<dbReference type="AlphaFoldDB" id="A0A429GM42"/>
<name>A0A429GM42_9CREN</name>
<sequence>MTVEVDIREIKEILSALNSKIDTLIENRETLSLMMLAERSLKEFLEKEPDIYSISDIKVRYQ</sequence>
<dbReference type="OrthoDB" id="147068at2157"/>
<protein>
    <submittedName>
        <fullName evidence="1">Uncharacterized protein</fullName>
    </submittedName>
</protein>
<evidence type="ECO:0000313" key="1">
    <source>
        <dbReference type="EMBL" id="RSN74925.1"/>
    </source>
</evidence>
<gene>
    <name evidence="1" type="ORF">D6D85_07220</name>
</gene>
<organism evidence="1 2">
    <name type="scientific">Candidatus Methanodesulfokora washburnensis</name>
    <dbReference type="NCBI Taxonomy" id="2478471"/>
    <lineage>
        <taxon>Archaea</taxon>
        <taxon>Thermoproteota</taxon>
        <taxon>Candidatus Korarchaeia</taxon>
        <taxon>Candidatus Korarchaeia incertae sedis</taxon>
        <taxon>Candidatus Methanodesulfokora</taxon>
    </lineage>
</organism>
<evidence type="ECO:0000313" key="2">
    <source>
        <dbReference type="Proteomes" id="UP000277582"/>
    </source>
</evidence>
<accession>A0A429GM42</accession>
<dbReference type="RefSeq" id="WP_125671347.1">
    <property type="nucleotide sequence ID" value="NZ_RCOS01000083.1"/>
</dbReference>
<dbReference type="EMBL" id="RCOS01000083">
    <property type="protein sequence ID" value="RSN74925.1"/>
    <property type="molecule type" value="Genomic_DNA"/>
</dbReference>
<reference evidence="1 2" key="1">
    <citation type="submission" date="2018-10" db="EMBL/GenBank/DDBJ databases">
        <title>Co-occurring genomic capacity for anaerobic methane metabolism and dissimilatory sulfite reduction discovered in the Korarchaeota.</title>
        <authorList>
            <person name="Mckay L.J."/>
            <person name="Dlakic M."/>
            <person name="Fields M.W."/>
            <person name="Delmont T.O."/>
            <person name="Eren A.M."/>
            <person name="Jay Z.J."/>
            <person name="Klingelsmith K.B."/>
            <person name="Rusch D.B."/>
            <person name="Inskeep W.P."/>
        </authorList>
    </citation>
    <scope>NUCLEOTIDE SEQUENCE [LARGE SCALE GENOMIC DNA]</scope>
    <source>
        <strain evidence="1 2">MDKW</strain>
    </source>
</reference>
<proteinExistence type="predicted"/>
<comment type="caution">
    <text evidence="1">The sequence shown here is derived from an EMBL/GenBank/DDBJ whole genome shotgun (WGS) entry which is preliminary data.</text>
</comment>
<keyword evidence="2" id="KW-1185">Reference proteome</keyword>
<dbReference type="Proteomes" id="UP000277582">
    <property type="component" value="Unassembled WGS sequence"/>
</dbReference>